<evidence type="ECO:0000256" key="1">
    <source>
        <dbReference type="ARBA" id="ARBA00000707"/>
    </source>
</evidence>
<comment type="subcellular location">
    <subcellularLocation>
        <location evidence="2">Nucleus</location>
    </subcellularLocation>
</comment>
<keyword evidence="8" id="KW-0788">Thiol protease</keyword>
<feature type="domain" description="USP" evidence="12">
    <location>
        <begin position="106"/>
        <end position="463"/>
    </location>
</feature>
<dbReference type="GO" id="GO:0004197">
    <property type="term" value="F:cysteine-type endopeptidase activity"/>
    <property type="evidence" value="ECO:0007669"/>
    <property type="project" value="InterPro"/>
</dbReference>
<dbReference type="GO" id="GO:0006508">
    <property type="term" value="P:proteolysis"/>
    <property type="evidence" value="ECO:0007669"/>
    <property type="project" value="UniProtKB-KW"/>
</dbReference>
<accession>A0A9D4UZN1</accession>
<dbReference type="InterPro" id="IPR001394">
    <property type="entry name" value="Peptidase_C19_UCH"/>
</dbReference>
<dbReference type="SUPFAM" id="SSF54236">
    <property type="entry name" value="Ubiquitin-like"/>
    <property type="match status" value="1"/>
</dbReference>
<evidence type="ECO:0000256" key="10">
    <source>
        <dbReference type="SAM" id="MobiDB-lite"/>
    </source>
</evidence>
<dbReference type="Gene3D" id="3.90.70.10">
    <property type="entry name" value="Cysteine proteinases"/>
    <property type="match status" value="1"/>
</dbReference>
<dbReference type="PROSITE" id="PS50053">
    <property type="entry name" value="UBIQUITIN_2"/>
    <property type="match status" value="1"/>
</dbReference>
<evidence type="ECO:0000256" key="6">
    <source>
        <dbReference type="ARBA" id="ARBA00022786"/>
    </source>
</evidence>
<evidence type="ECO:0000313" key="14">
    <source>
        <dbReference type="EMBL" id="KAI5076548.1"/>
    </source>
</evidence>
<dbReference type="EC" id="3.4.19.12" evidence="4"/>
<dbReference type="AlphaFoldDB" id="A0A9D4UZN1"/>
<dbReference type="OrthoDB" id="289038at2759"/>
<feature type="compositionally biased region" description="Basic and acidic residues" evidence="10">
    <location>
        <begin position="1105"/>
        <end position="1116"/>
    </location>
</feature>
<dbReference type="InterPro" id="IPR028889">
    <property type="entry name" value="USP"/>
</dbReference>
<dbReference type="Gene3D" id="3.30.2230.10">
    <property type="entry name" value="DUSP-like"/>
    <property type="match status" value="1"/>
</dbReference>
<dbReference type="SUPFAM" id="SSF54001">
    <property type="entry name" value="Cysteine proteinases"/>
    <property type="match status" value="1"/>
</dbReference>
<dbReference type="PANTHER" id="PTHR24006:SF722">
    <property type="entry name" value="UBIQUITIN CARBOXYL-TERMINAL HYDROLASE 48"/>
    <property type="match status" value="1"/>
</dbReference>
<dbReference type="SMART" id="SM00695">
    <property type="entry name" value="DUSP"/>
    <property type="match status" value="1"/>
</dbReference>
<comment type="caution">
    <text evidence="14">The sequence shown here is derived from an EMBL/GenBank/DDBJ whole genome shotgun (WGS) entry which is preliminary data.</text>
</comment>
<proteinExistence type="inferred from homology"/>
<dbReference type="Gene3D" id="3.10.20.90">
    <property type="entry name" value="Phosphatidylinositol 3-kinase Catalytic Subunit, Chain A, domain 1"/>
    <property type="match status" value="1"/>
</dbReference>
<dbReference type="PROSITE" id="PS51283">
    <property type="entry name" value="DUSP"/>
    <property type="match status" value="2"/>
</dbReference>
<reference evidence="14" key="1">
    <citation type="submission" date="2021-01" db="EMBL/GenBank/DDBJ databases">
        <title>Adiantum capillus-veneris genome.</title>
        <authorList>
            <person name="Fang Y."/>
            <person name="Liao Q."/>
        </authorList>
    </citation>
    <scope>NUCLEOTIDE SEQUENCE</scope>
    <source>
        <strain evidence="14">H3</strain>
        <tissue evidence="14">Leaf</tissue>
    </source>
</reference>
<dbReference type="InterPro" id="IPR035927">
    <property type="entry name" value="DUSP-like_sf"/>
</dbReference>
<feature type="compositionally biased region" description="Basic and acidic residues" evidence="10">
    <location>
        <begin position="437"/>
        <end position="446"/>
    </location>
</feature>
<dbReference type="CDD" id="cd01795">
    <property type="entry name" value="Ubl_USP48"/>
    <property type="match status" value="1"/>
</dbReference>
<evidence type="ECO:0000256" key="5">
    <source>
        <dbReference type="ARBA" id="ARBA00022670"/>
    </source>
</evidence>
<dbReference type="GO" id="GO:0004843">
    <property type="term" value="F:cysteine-type deubiquitinase activity"/>
    <property type="evidence" value="ECO:0007669"/>
    <property type="project" value="UniProtKB-EC"/>
</dbReference>
<sequence length="1116" mass="124529">MSGGGGRHKNKRQRNAAEDPQTFILRQIDERNEVSNEDIWELYGVNRPPCEGCRVNNKDSPNCFCALIPLGGSRKTGILWQKDSDLEAAMGPDPHEILRPSMSSPSGLTNLGATCYVNIVLQWLFRIKPFMRGFFAAEPELFEGQAVLQKLALLFGELRHGIKRAVDSAPFAAVLQLNNSIQQDGQEFFKLLLSSLEGFLGLSKHASVRTIVQDVFRGTLSHITRCSSCGQDSSGSQKVVDFYELELNVKDLASLRESLNNYLSVEHMVGENQYICEFCKTLVDATRCTKLRSLPPVLIFQLKRIVFDAKTASMKKVTSKFSFPLVLDMSSRLSIDGTSASHIEGTLMYDLSCILLHKGSATNRGHFIANIKDDANGEWWQFDDESVSSLGFHPMGDAPVKAPTNEGPKDVRAGKAVDLEESSDKAAGDNTIASNGETHEEAHDQPENSLTSADAYMLIYSVREPHVAALASTRDEPFQLPEDLRHIIDVQNKELQEKCQEYKLNKDKTFSARADRKKGIKTLLAQMPVESHINHYFWISTSWLRTWADELDPPPIDNSNLLCEHGKVHPSSVTAMKRISEKAWNSLQSQYRGGPQLSADDCCIECVMENAKNVASVRSFKSERARIMQLLENANASTGAGKFYFVSRAWLQNWLRRKAAEAPTEIDASPTASITCPHKGLLPENYPGAKRQAVPEEAWNYFLHVAQQVHKGVDEGYISFSIETPTCSICDAKLVESASQQQDLRATKLEERQKHETLFGGGSIALVSGPAYYLVPTVWLHHWRSYLGGIGKKSHKSEEPFWLQESLRELVCEKHKGLLFRPPNLQRNRRGELIQSNPNDDIFTVVQEEDWLDLCPRWNADFSHSIQALVMEPTKQEGTTTGSEEIEKSELVQDDSCAPFLLTKPEVCHVCIEERESTELIQKLQYVDEEIYVDIVEGNEPPKALLEPVKGERRVSKRARRGPTSNKRIALKVSGVTTVYQLKLMIWEASSIVKENQRLHFCKNELIDEGATMSDLNILPGAHLWVLDTGLHENRDIAEELYVQDTDTASLEGGFEGTLLSGLPGVVGPSFANVSDVPLSVPSLAISSDSPRRCCNDGESTQDGNDLKERSCDGTM</sequence>
<dbReference type="PANTHER" id="PTHR24006">
    <property type="entry name" value="UBIQUITIN CARBOXYL-TERMINAL HYDROLASE"/>
    <property type="match status" value="1"/>
</dbReference>
<dbReference type="PROSITE" id="PS50235">
    <property type="entry name" value="USP_3"/>
    <property type="match status" value="1"/>
</dbReference>
<dbReference type="Proteomes" id="UP000886520">
    <property type="component" value="Chromosome 8"/>
</dbReference>
<feature type="domain" description="DUSP" evidence="13">
    <location>
        <begin position="618"/>
        <end position="718"/>
    </location>
</feature>
<evidence type="ECO:0000256" key="3">
    <source>
        <dbReference type="ARBA" id="ARBA00009085"/>
    </source>
</evidence>
<feature type="region of interest" description="Disordered" evidence="10">
    <location>
        <begin position="1"/>
        <end position="22"/>
    </location>
</feature>
<evidence type="ECO:0000259" key="12">
    <source>
        <dbReference type="PROSITE" id="PS50235"/>
    </source>
</evidence>
<keyword evidence="5" id="KW-0645">Protease</keyword>
<keyword evidence="15" id="KW-1185">Reference proteome</keyword>
<dbReference type="InterPro" id="IPR018200">
    <property type="entry name" value="USP_CS"/>
</dbReference>
<dbReference type="GO" id="GO:0005829">
    <property type="term" value="C:cytosol"/>
    <property type="evidence" value="ECO:0007669"/>
    <property type="project" value="TreeGrafter"/>
</dbReference>
<dbReference type="InterPro" id="IPR050164">
    <property type="entry name" value="Peptidase_C19"/>
</dbReference>
<feature type="region of interest" description="Disordered" evidence="10">
    <location>
        <begin position="1091"/>
        <end position="1116"/>
    </location>
</feature>
<evidence type="ECO:0000313" key="15">
    <source>
        <dbReference type="Proteomes" id="UP000886520"/>
    </source>
</evidence>
<keyword evidence="9" id="KW-0539">Nucleus</keyword>
<keyword evidence="6" id="KW-0833">Ubl conjugation pathway</keyword>
<dbReference type="PROSITE" id="PS00973">
    <property type="entry name" value="USP_2"/>
    <property type="match status" value="1"/>
</dbReference>
<dbReference type="Pfam" id="PF00443">
    <property type="entry name" value="UCH"/>
    <property type="match status" value="1"/>
</dbReference>
<dbReference type="Pfam" id="PF06337">
    <property type="entry name" value="DUSP"/>
    <property type="match status" value="1"/>
</dbReference>
<evidence type="ECO:0000256" key="8">
    <source>
        <dbReference type="ARBA" id="ARBA00022807"/>
    </source>
</evidence>
<evidence type="ECO:0000256" key="9">
    <source>
        <dbReference type="ARBA" id="ARBA00023242"/>
    </source>
</evidence>
<name>A0A9D4UZN1_ADICA</name>
<gene>
    <name evidence="14" type="ORF">GOP47_0008613</name>
</gene>
<feature type="compositionally biased region" description="Basic residues" evidence="10">
    <location>
        <begin position="1"/>
        <end position="14"/>
    </location>
</feature>
<comment type="catalytic activity">
    <reaction evidence="1">
        <text>Thiol-dependent hydrolysis of ester, thioester, amide, peptide and isopeptide bonds formed by the C-terminal Gly of ubiquitin (a 76-residue protein attached to proteins as an intracellular targeting signal).</text>
        <dbReference type="EC" id="3.4.19.12"/>
    </reaction>
</comment>
<dbReference type="InterPro" id="IPR006615">
    <property type="entry name" value="Pept_C19_DUSP"/>
</dbReference>
<evidence type="ECO:0000256" key="7">
    <source>
        <dbReference type="ARBA" id="ARBA00022801"/>
    </source>
</evidence>
<feature type="domain" description="Ubiquitin-like" evidence="11">
    <location>
        <begin position="953"/>
        <end position="1024"/>
    </location>
</feature>
<dbReference type="GO" id="GO:0005634">
    <property type="term" value="C:nucleus"/>
    <property type="evidence" value="ECO:0007669"/>
    <property type="project" value="UniProtKB-SubCell"/>
</dbReference>
<keyword evidence="7" id="KW-0378">Hydrolase</keyword>
<evidence type="ECO:0000259" key="11">
    <source>
        <dbReference type="PROSITE" id="PS50053"/>
    </source>
</evidence>
<feature type="domain" description="DUSP" evidence="13">
    <location>
        <begin position="511"/>
        <end position="603"/>
    </location>
</feature>
<dbReference type="GO" id="GO:0016579">
    <property type="term" value="P:protein deubiquitination"/>
    <property type="evidence" value="ECO:0007669"/>
    <property type="project" value="InterPro"/>
</dbReference>
<dbReference type="SUPFAM" id="SSF143791">
    <property type="entry name" value="DUSP-like"/>
    <property type="match status" value="2"/>
</dbReference>
<evidence type="ECO:0000256" key="2">
    <source>
        <dbReference type="ARBA" id="ARBA00004123"/>
    </source>
</evidence>
<comment type="similarity">
    <text evidence="3">Belongs to the peptidase C19 family.</text>
</comment>
<feature type="region of interest" description="Disordered" evidence="10">
    <location>
        <begin position="417"/>
        <end position="447"/>
    </location>
</feature>
<dbReference type="InterPro" id="IPR000626">
    <property type="entry name" value="Ubiquitin-like_dom"/>
</dbReference>
<feature type="compositionally biased region" description="Basic and acidic residues" evidence="10">
    <location>
        <begin position="417"/>
        <end position="427"/>
    </location>
</feature>
<dbReference type="EMBL" id="JABFUD020000008">
    <property type="protein sequence ID" value="KAI5076548.1"/>
    <property type="molecule type" value="Genomic_DNA"/>
</dbReference>
<organism evidence="14 15">
    <name type="scientific">Adiantum capillus-veneris</name>
    <name type="common">Maidenhair fern</name>
    <dbReference type="NCBI Taxonomy" id="13818"/>
    <lineage>
        <taxon>Eukaryota</taxon>
        <taxon>Viridiplantae</taxon>
        <taxon>Streptophyta</taxon>
        <taxon>Embryophyta</taxon>
        <taxon>Tracheophyta</taxon>
        <taxon>Polypodiopsida</taxon>
        <taxon>Polypodiidae</taxon>
        <taxon>Polypodiales</taxon>
        <taxon>Pteridineae</taxon>
        <taxon>Pteridaceae</taxon>
        <taxon>Vittarioideae</taxon>
        <taxon>Adiantum</taxon>
    </lineage>
</organism>
<dbReference type="InterPro" id="IPR038765">
    <property type="entry name" value="Papain-like_cys_pep_sf"/>
</dbReference>
<dbReference type="InterPro" id="IPR044743">
    <property type="entry name" value="Ubl_USP48"/>
</dbReference>
<evidence type="ECO:0000256" key="4">
    <source>
        <dbReference type="ARBA" id="ARBA00012759"/>
    </source>
</evidence>
<dbReference type="InterPro" id="IPR029071">
    <property type="entry name" value="Ubiquitin-like_domsf"/>
</dbReference>
<protein>
    <recommendedName>
        <fullName evidence="4">ubiquitinyl hydrolase 1</fullName>
        <ecNumber evidence="4">3.4.19.12</ecNumber>
    </recommendedName>
</protein>
<evidence type="ECO:0000259" key="13">
    <source>
        <dbReference type="PROSITE" id="PS51283"/>
    </source>
</evidence>